<keyword evidence="2" id="KW-1185">Reference proteome</keyword>
<organism evidence="1 2">
    <name type="scientific">Geosporobacter ferrireducens</name>
    <dbReference type="NCBI Taxonomy" id="1424294"/>
    <lineage>
        <taxon>Bacteria</taxon>
        <taxon>Bacillati</taxon>
        <taxon>Bacillota</taxon>
        <taxon>Clostridia</taxon>
        <taxon>Peptostreptococcales</taxon>
        <taxon>Thermotaleaceae</taxon>
        <taxon>Geosporobacter</taxon>
    </lineage>
</organism>
<dbReference type="KEGG" id="gfe:Gferi_19900"/>
<protein>
    <submittedName>
        <fullName evidence="1">Uncharacterized protein</fullName>
    </submittedName>
</protein>
<name>A0A1D8GL10_9FIRM</name>
<dbReference type="Proteomes" id="UP000095743">
    <property type="component" value="Chromosome"/>
</dbReference>
<reference evidence="1 2" key="1">
    <citation type="submission" date="2016-09" db="EMBL/GenBank/DDBJ databases">
        <title>Genomic analysis reveals versatility of anaerobic energy metabolism of Geosporobacter ferrireducens IRF9 of phylum Firmicutes.</title>
        <authorList>
            <person name="Kim S.-J."/>
        </authorList>
    </citation>
    <scope>NUCLEOTIDE SEQUENCE [LARGE SCALE GENOMIC DNA]</scope>
    <source>
        <strain evidence="1 2">IRF9</strain>
    </source>
</reference>
<dbReference type="EMBL" id="CP017269">
    <property type="protein sequence ID" value="AOT71596.1"/>
    <property type="molecule type" value="Genomic_DNA"/>
</dbReference>
<gene>
    <name evidence="1" type="ORF">Gferi_19900</name>
</gene>
<evidence type="ECO:0000313" key="1">
    <source>
        <dbReference type="EMBL" id="AOT71596.1"/>
    </source>
</evidence>
<proteinExistence type="predicted"/>
<accession>A0A1D8GL10</accession>
<dbReference type="OrthoDB" id="1956655at2"/>
<evidence type="ECO:0000313" key="2">
    <source>
        <dbReference type="Proteomes" id="UP000095743"/>
    </source>
</evidence>
<sequence>MEYGYLLNPITMEQTHSEKFQEYMKQYEGASERQIMSEIMRVRGEVSKEVVDKHIKNLELMGQMEGFSNAEVRERIAMVKNMLIVNAPAASSRTVETTQFGGSSLLLWFLLLSAIWRRPFFRRPGFGRPGFGFPGFGF</sequence>
<dbReference type="RefSeq" id="WP_069979601.1">
    <property type="nucleotide sequence ID" value="NZ_CP017269.1"/>
</dbReference>
<dbReference type="AlphaFoldDB" id="A0A1D8GL10"/>